<dbReference type="PANTHER" id="PTHR30092:SF0">
    <property type="entry name" value="INNER MEMBRANE PROTEIN CRED"/>
    <property type="match status" value="1"/>
</dbReference>
<proteinExistence type="predicted"/>
<dbReference type="PIRSF" id="PIRSF004548">
    <property type="entry name" value="CreD"/>
    <property type="match status" value="1"/>
</dbReference>
<sequence>MNPARTPAFKFGLIVLLGALLAVPLFSVYLLVYDRQSQSDTARAGIVAGWGDRQTVSGPFLIIPFTRVEQVTSTEAGKTVTRQKLNDESLVVSPTQVAIDTRLDPELRKVSIYEAVIYTANMHMQGGFTLPDLAALNIDPGWVHFDQMRIALGIDNSRGLAGSQPNVAVNGKTLPLIPGSGLNQNSGNGFSAMLPVAPARGLPLPFDISFQLRGHDTITVVPSAQDTRWHVSSVWPNPSFLGGFLPASRKVTPQGFEADWQIGNLALNRPTVSIGEQQPNSDAQVSVALIDTVDFYSQVSRAAKYGFLFIGFTFVALLMFDILFGVNVPGPAYLLVGVGLILFFVLLLAFAEVIGFSLAYLVASGAIVALLSCYSAAILKSWRRSIVIAAMLSALYVVLYVLLSLEAWSLMIGSLLIFAALAAVMYITRNVNWRQIEQPTATDANLAE</sequence>
<dbReference type="NCBIfam" id="NF008712">
    <property type="entry name" value="PRK11715.1-1"/>
    <property type="match status" value="1"/>
</dbReference>
<dbReference type="EMBL" id="RQIS01000009">
    <property type="protein sequence ID" value="RQH05832.1"/>
    <property type="molecule type" value="Genomic_DNA"/>
</dbReference>
<feature type="transmembrane region" description="Helical" evidence="1">
    <location>
        <begin position="333"/>
        <end position="351"/>
    </location>
</feature>
<feature type="transmembrane region" description="Helical" evidence="1">
    <location>
        <begin position="409"/>
        <end position="428"/>
    </location>
</feature>
<organism evidence="2 3">
    <name type="scientific">Paraburkholderia dinghuensis</name>
    <dbReference type="NCBI Taxonomy" id="2305225"/>
    <lineage>
        <taxon>Bacteria</taxon>
        <taxon>Pseudomonadati</taxon>
        <taxon>Pseudomonadota</taxon>
        <taxon>Betaproteobacteria</taxon>
        <taxon>Burkholderiales</taxon>
        <taxon>Burkholderiaceae</taxon>
        <taxon>Paraburkholderia</taxon>
    </lineage>
</organism>
<dbReference type="GO" id="GO:0005886">
    <property type="term" value="C:plasma membrane"/>
    <property type="evidence" value="ECO:0007669"/>
    <property type="project" value="TreeGrafter"/>
</dbReference>
<keyword evidence="1" id="KW-0812">Transmembrane</keyword>
<evidence type="ECO:0000313" key="3">
    <source>
        <dbReference type="Proteomes" id="UP000272778"/>
    </source>
</evidence>
<feature type="transmembrane region" description="Helical" evidence="1">
    <location>
        <begin position="12"/>
        <end position="33"/>
    </location>
</feature>
<dbReference type="Proteomes" id="UP000272778">
    <property type="component" value="Unassembled WGS sequence"/>
</dbReference>
<evidence type="ECO:0000313" key="2">
    <source>
        <dbReference type="EMBL" id="RQH05832.1"/>
    </source>
</evidence>
<dbReference type="AlphaFoldDB" id="A0A3N6NA07"/>
<feature type="transmembrane region" description="Helical" evidence="1">
    <location>
        <begin position="386"/>
        <end position="403"/>
    </location>
</feature>
<dbReference type="PANTHER" id="PTHR30092">
    <property type="entry name" value="INNER MEMBRANE PROTEIN CRED"/>
    <property type="match status" value="1"/>
</dbReference>
<feature type="transmembrane region" description="Helical" evidence="1">
    <location>
        <begin position="357"/>
        <end position="379"/>
    </location>
</feature>
<keyword evidence="1" id="KW-1133">Transmembrane helix</keyword>
<dbReference type="OrthoDB" id="9791851at2"/>
<keyword evidence="1" id="KW-0472">Membrane</keyword>
<comment type="caution">
    <text evidence="2">The sequence shown here is derived from an EMBL/GenBank/DDBJ whole genome shotgun (WGS) entry which is preliminary data.</text>
</comment>
<name>A0A3N6NA07_9BURK</name>
<dbReference type="Pfam" id="PF06123">
    <property type="entry name" value="CreD"/>
    <property type="match status" value="1"/>
</dbReference>
<protein>
    <submittedName>
        <fullName evidence="2">Cell envelope integrity protein CreD</fullName>
    </submittedName>
</protein>
<feature type="transmembrane region" description="Helical" evidence="1">
    <location>
        <begin position="305"/>
        <end position="326"/>
    </location>
</feature>
<evidence type="ECO:0000256" key="1">
    <source>
        <dbReference type="SAM" id="Phobius"/>
    </source>
</evidence>
<dbReference type="InterPro" id="IPR010364">
    <property type="entry name" value="Uncharacterised_IM_CreD"/>
</dbReference>
<gene>
    <name evidence="2" type="primary">creD</name>
    <name evidence="2" type="ORF">D1Y85_13510</name>
</gene>
<keyword evidence="3" id="KW-1185">Reference proteome</keyword>
<accession>A0A3N6NA07</accession>
<reference evidence="2 3" key="1">
    <citation type="submission" date="2018-11" db="EMBL/GenBank/DDBJ databases">
        <title>Paraburkholderia sp. DHOA04, isolated from soil.</title>
        <authorList>
            <person name="Gao Z.-H."/>
            <person name="Qiu L.-H."/>
            <person name="Fu J.-C."/>
        </authorList>
    </citation>
    <scope>NUCLEOTIDE SEQUENCE [LARGE SCALE GENOMIC DNA]</scope>
    <source>
        <strain evidence="2 3">DHOA04</strain>
    </source>
</reference>